<protein>
    <recommendedName>
        <fullName evidence="1">non-specific serine/threonine protein kinase</fullName>
        <ecNumber evidence="1">2.7.11.1</ecNumber>
    </recommendedName>
</protein>
<dbReference type="InterPro" id="IPR000719">
    <property type="entry name" value="Prot_kinase_dom"/>
</dbReference>
<organism evidence="13">
    <name type="scientific">Eutreptiella gymnastica</name>
    <dbReference type="NCBI Taxonomy" id="73025"/>
    <lineage>
        <taxon>Eukaryota</taxon>
        <taxon>Discoba</taxon>
        <taxon>Euglenozoa</taxon>
        <taxon>Euglenida</taxon>
        <taxon>Spirocuta</taxon>
        <taxon>Euglenophyceae</taxon>
        <taxon>Eutreptiales</taxon>
        <taxon>Eutreptiaceae</taxon>
        <taxon>Eutreptiella</taxon>
    </lineage>
</organism>
<evidence type="ECO:0000256" key="5">
    <source>
        <dbReference type="ARBA" id="ARBA00022741"/>
    </source>
</evidence>
<evidence type="ECO:0000256" key="4">
    <source>
        <dbReference type="ARBA" id="ARBA00022679"/>
    </source>
</evidence>
<comment type="catalytic activity">
    <reaction evidence="9">
        <text>L-seryl-[protein] + ATP = O-phospho-L-seryl-[protein] + ADP + H(+)</text>
        <dbReference type="Rhea" id="RHEA:17989"/>
        <dbReference type="Rhea" id="RHEA-COMP:9863"/>
        <dbReference type="Rhea" id="RHEA-COMP:11604"/>
        <dbReference type="ChEBI" id="CHEBI:15378"/>
        <dbReference type="ChEBI" id="CHEBI:29999"/>
        <dbReference type="ChEBI" id="CHEBI:30616"/>
        <dbReference type="ChEBI" id="CHEBI:83421"/>
        <dbReference type="ChEBI" id="CHEBI:456216"/>
        <dbReference type="EC" id="2.7.11.1"/>
    </reaction>
</comment>
<dbReference type="Gene3D" id="1.10.510.10">
    <property type="entry name" value="Transferase(Phosphotransferase) domain 1"/>
    <property type="match status" value="1"/>
</dbReference>
<dbReference type="InterPro" id="IPR011009">
    <property type="entry name" value="Kinase-like_dom_sf"/>
</dbReference>
<dbReference type="SUPFAM" id="SSF56112">
    <property type="entry name" value="Protein kinase-like (PK-like)"/>
    <property type="match status" value="1"/>
</dbReference>
<keyword evidence="3" id="KW-0597">Phosphoprotein</keyword>
<keyword evidence="5 10" id="KW-0547">Nucleotide-binding</keyword>
<evidence type="ECO:0000256" key="8">
    <source>
        <dbReference type="ARBA" id="ARBA00047899"/>
    </source>
</evidence>
<evidence type="ECO:0000256" key="2">
    <source>
        <dbReference type="ARBA" id="ARBA00022527"/>
    </source>
</evidence>
<accession>A0A7S1HWB9</accession>
<dbReference type="PROSITE" id="PS50011">
    <property type="entry name" value="PROTEIN_KINASE_DOM"/>
    <property type="match status" value="1"/>
</dbReference>
<dbReference type="FunFam" id="3.30.200.20:FF:000042">
    <property type="entry name" value="Aurora kinase A"/>
    <property type="match status" value="1"/>
</dbReference>
<evidence type="ECO:0000256" key="10">
    <source>
        <dbReference type="PROSITE-ProRule" id="PRU10141"/>
    </source>
</evidence>
<evidence type="ECO:0000256" key="6">
    <source>
        <dbReference type="ARBA" id="ARBA00022777"/>
    </source>
</evidence>
<keyword evidence="2 11" id="KW-0723">Serine/threonine-protein kinase</keyword>
<feature type="binding site" evidence="10">
    <location>
        <position position="55"/>
    </location>
    <ligand>
        <name>ATP</name>
        <dbReference type="ChEBI" id="CHEBI:30616"/>
    </ligand>
</feature>
<keyword evidence="4" id="KW-0808">Transferase</keyword>
<name>A0A7S1HWB9_9EUGL</name>
<proteinExistence type="inferred from homology"/>
<dbReference type="PANTHER" id="PTHR24351">
    <property type="entry name" value="RIBOSOMAL PROTEIN S6 KINASE"/>
    <property type="match status" value="1"/>
</dbReference>
<dbReference type="CDD" id="cd05123">
    <property type="entry name" value="STKc_AGC"/>
    <property type="match status" value="1"/>
</dbReference>
<dbReference type="Pfam" id="PF00069">
    <property type="entry name" value="Pkinase"/>
    <property type="match status" value="1"/>
</dbReference>
<dbReference type="EC" id="2.7.11.1" evidence="1"/>
<reference evidence="13" key="1">
    <citation type="submission" date="2021-01" db="EMBL/GenBank/DDBJ databases">
        <authorList>
            <person name="Corre E."/>
            <person name="Pelletier E."/>
            <person name="Niang G."/>
            <person name="Scheremetjew M."/>
            <person name="Finn R."/>
            <person name="Kale V."/>
            <person name="Holt S."/>
            <person name="Cochrane G."/>
            <person name="Meng A."/>
            <person name="Brown T."/>
            <person name="Cohen L."/>
        </authorList>
    </citation>
    <scope>NUCLEOTIDE SEQUENCE</scope>
    <source>
        <strain evidence="13">NIES-381</strain>
    </source>
</reference>
<feature type="domain" description="Protein kinase" evidence="12">
    <location>
        <begin position="26"/>
        <end position="295"/>
    </location>
</feature>
<evidence type="ECO:0000256" key="9">
    <source>
        <dbReference type="ARBA" id="ARBA00048679"/>
    </source>
</evidence>
<dbReference type="InterPro" id="IPR017441">
    <property type="entry name" value="Protein_kinase_ATP_BS"/>
</dbReference>
<dbReference type="InterPro" id="IPR008271">
    <property type="entry name" value="Ser/Thr_kinase_AS"/>
</dbReference>
<dbReference type="SMART" id="SM00220">
    <property type="entry name" value="S_TKc"/>
    <property type="match status" value="1"/>
</dbReference>
<dbReference type="AlphaFoldDB" id="A0A7S1HWB9"/>
<evidence type="ECO:0000313" key="13">
    <source>
        <dbReference type="EMBL" id="CAD8993198.1"/>
    </source>
</evidence>
<comment type="catalytic activity">
    <reaction evidence="8">
        <text>L-threonyl-[protein] + ATP = O-phospho-L-threonyl-[protein] + ADP + H(+)</text>
        <dbReference type="Rhea" id="RHEA:46608"/>
        <dbReference type="Rhea" id="RHEA-COMP:11060"/>
        <dbReference type="Rhea" id="RHEA-COMP:11605"/>
        <dbReference type="ChEBI" id="CHEBI:15378"/>
        <dbReference type="ChEBI" id="CHEBI:30013"/>
        <dbReference type="ChEBI" id="CHEBI:30616"/>
        <dbReference type="ChEBI" id="CHEBI:61977"/>
        <dbReference type="ChEBI" id="CHEBI:456216"/>
        <dbReference type="EC" id="2.7.11.1"/>
    </reaction>
</comment>
<keyword evidence="6" id="KW-0418">Kinase</keyword>
<dbReference type="GO" id="GO:0007010">
    <property type="term" value="P:cytoskeleton organization"/>
    <property type="evidence" value="ECO:0007669"/>
    <property type="project" value="UniProtKB-ARBA"/>
</dbReference>
<comment type="similarity">
    <text evidence="11">Belongs to the protein kinase superfamily.</text>
</comment>
<sequence length="366" mass="41892">MLSGIFGRKKTGDDDVSGRKVTQDDFQIVSHLGKGAHGKVTLVLMKDTNELYAMKVIPKDHVLNKGRLQDLFSERSVMRRIRHPFITRLEYAFQSTDRLFFVMQYMDGGNLDEFLNSLPDNRLPEEVVRFYAAQIYLALQFLHENDIIYRDVKPENILLDSLGHSCLADFGLARDFQLLPQSADDAANPEVLSDRTTSFVGSPFYVAPDVLRQQTYGKSVDWWSFGILIARMLTSKLPFSSNSIRDLFDCIMFDEPPYAEYRFLSTEAQDLITQLLLKEENMRLTGQQIRDHPWFQDVDWDAVYNKEYPIPEFMGEHAEYFEKYSVPLDTDNPASSQAIDISSHQQGLFDGFTYVNSGLLSGLSGP</sequence>
<gene>
    <name evidence="13" type="ORF">EGYM00392_LOCUS4248</name>
</gene>
<evidence type="ECO:0000256" key="11">
    <source>
        <dbReference type="RuleBase" id="RU000304"/>
    </source>
</evidence>
<dbReference type="PROSITE" id="PS00107">
    <property type="entry name" value="PROTEIN_KINASE_ATP"/>
    <property type="match status" value="1"/>
</dbReference>
<evidence type="ECO:0000259" key="12">
    <source>
        <dbReference type="PROSITE" id="PS50011"/>
    </source>
</evidence>
<keyword evidence="7 10" id="KW-0067">ATP-binding</keyword>
<evidence type="ECO:0000256" key="1">
    <source>
        <dbReference type="ARBA" id="ARBA00012513"/>
    </source>
</evidence>
<dbReference type="FunFam" id="1.10.510.10:FF:000024">
    <property type="entry name" value="Probable serine/threonine-protein kinase cot-1"/>
    <property type="match status" value="1"/>
</dbReference>
<dbReference type="Gene3D" id="3.30.200.20">
    <property type="entry name" value="Phosphorylase Kinase, domain 1"/>
    <property type="match status" value="1"/>
</dbReference>
<evidence type="ECO:0000256" key="3">
    <source>
        <dbReference type="ARBA" id="ARBA00022553"/>
    </source>
</evidence>
<dbReference type="EMBL" id="HBGA01011211">
    <property type="protein sequence ID" value="CAD8993198.1"/>
    <property type="molecule type" value="Transcribed_RNA"/>
</dbReference>
<dbReference type="PROSITE" id="PS00108">
    <property type="entry name" value="PROTEIN_KINASE_ST"/>
    <property type="match status" value="1"/>
</dbReference>
<dbReference type="GO" id="GO:0004674">
    <property type="term" value="F:protein serine/threonine kinase activity"/>
    <property type="evidence" value="ECO:0007669"/>
    <property type="project" value="UniProtKB-KW"/>
</dbReference>
<dbReference type="GO" id="GO:0005524">
    <property type="term" value="F:ATP binding"/>
    <property type="evidence" value="ECO:0007669"/>
    <property type="project" value="UniProtKB-UniRule"/>
</dbReference>
<evidence type="ECO:0000256" key="7">
    <source>
        <dbReference type="ARBA" id="ARBA00022840"/>
    </source>
</evidence>
<dbReference type="InterPro" id="IPR045270">
    <property type="entry name" value="STKc_AGC"/>
</dbReference>